<accession>A0ABM6WDK5</accession>
<name>A0ABM6WDK5_9BACT</name>
<protein>
    <submittedName>
        <fullName evidence="1">Uncharacterized protein</fullName>
    </submittedName>
</protein>
<gene>
    <name evidence="1" type="ORF">DLD77_10125</name>
</gene>
<organism evidence="1 2">
    <name type="scientific">Chitinophaga alhagiae</name>
    <dbReference type="NCBI Taxonomy" id="2203219"/>
    <lineage>
        <taxon>Bacteria</taxon>
        <taxon>Pseudomonadati</taxon>
        <taxon>Bacteroidota</taxon>
        <taxon>Chitinophagia</taxon>
        <taxon>Chitinophagales</taxon>
        <taxon>Chitinophagaceae</taxon>
        <taxon>Chitinophaga</taxon>
    </lineage>
</organism>
<dbReference type="Proteomes" id="UP000246099">
    <property type="component" value="Chromosome"/>
</dbReference>
<sequence>MIVKSRKRRLCLKHALPIHYGGSILGVRWALLCRNYGVRWKGSGAKLAGSWMANPGVLFGKNFTAGQANTEFTLQCLTLKNLAPPMLLTALINFRWPAAPAPTTVSSALVAGH</sequence>
<evidence type="ECO:0000313" key="1">
    <source>
        <dbReference type="EMBL" id="AWO02025.1"/>
    </source>
</evidence>
<keyword evidence="2" id="KW-1185">Reference proteome</keyword>
<evidence type="ECO:0000313" key="2">
    <source>
        <dbReference type="Proteomes" id="UP000246099"/>
    </source>
</evidence>
<proteinExistence type="predicted"/>
<dbReference type="EMBL" id="CP029600">
    <property type="protein sequence ID" value="AWO02025.1"/>
    <property type="molecule type" value="Genomic_DNA"/>
</dbReference>
<reference evidence="1 2" key="1">
    <citation type="submission" date="2018-05" db="EMBL/GenBank/DDBJ databases">
        <title>Chitinophaga sp. nov., isolated from rhizosphere soil of Alhagi.</title>
        <authorList>
            <person name="Liu Y."/>
        </authorList>
    </citation>
    <scope>NUCLEOTIDE SEQUENCE [LARGE SCALE GENOMIC DNA]</scope>
    <source>
        <strain evidence="1 2">T22</strain>
    </source>
</reference>